<dbReference type="Pfam" id="PF00002">
    <property type="entry name" value="7tm_2"/>
    <property type="match status" value="1"/>
</dbReference>
<evidence type="ECO:0000259" key="8">
    <source>
        <dbReference type="PROSITE" id="PS50261"/>
    </source>
</evidence>
<dbReference type="PROSITE" id="PS50261">
    <property type="entry name" value="G_PROTEIN_RECEP_F2_4"/>
    <property type="match status" value="1"/>
</dbReference>
<evidence type="ECO:0000256" key="3">
    <source>
        <dbReference type="ARBA" id="ARBA00022989"/>
    </source>
</evidence>
<evidence type="ECO:0000256" key="2">
    <source>
        <dbReference type="ARBA" id="ARBA00022692"/>
    </source>
</evidence>
<feature type="transmembrane region" description="Helical" evidence="6">
    <location>
        <begin position="393"/>
        <end position="411"/>
    </location>
</feature>
<evidence type="ECO:0000256" key="1">
    <source>
        <dbReference type="ARBA" id="ARBA00004141"/>
    </source>
</evidence>
<dbReference type="InterPro" id="IPR017981">
    <property type="entry name" value="GPCR_2-like_7TM"/>
</dbReference>
<dbReference type="GO" id="GO:0007189">
    <property type="term" value="P:adenylate cyclase-activating G protein-coupled receptor signaling pathway"/>
    <property type="evidence" value="ECO:0007669"/>
    <property type="project" value="TreeGrafter"/>
</dbReference>
<organism evidence="9 10">
    <name type="scientific">Pleurodeles waltl</name>
    <name type="common">Iberian ribbed newt</name>
    <dbReference type="NCBI Taxonomy" id="8319"/>
    <lineage>
        <taxon>Eukaryota</taxon>
        <taxon>Metazoa</taxon>
        <taxon>Chordata</taxon>
        <taxon>Craniata</taxon>
        <taxon>Vertebrata</taxon>
        <taxon>Euteleostomi</taxon>
        <taxon>Amphibia</taxon>
        <taxon>Batrachia</taxon>
        <taxon>Caudata</taxon>
        <taxon>Salamandroidea</taxon>
        <taxon>Salamandridae</taxon>
        <taxon>Pleurodelinae</taxon>
        <taxon>Pleurodeles</taxon>
    </lineage>
</organism>
<keyword evidence="2 6" id="KW-0812">Transmembrane</keyword>
<dbReference type="Gene3D" id="1.20.1070.10">
    <property type="entry name" value="Rhodopsin 7-helix transmembrane proteins"/>
    <property type="match status" value="1"/>
</dbReference>
<comment type="caution">
    <text evidence="9">The sequence shown here is derived from an EMBL/GenBank/DDBJ whole genome shotgun (WGS) entry which is preliminary data.</text>
</comment>
<dbReference type="PRINTS" id="PR00249">
    <property type="entry name" value="GPCRSECRETIN"/>
</dbReference>
<name>A0AAV7KS40_PLEWA</name>
<feature type="transmembrane region" description="Helical" evidence="6">
    <location>
        <begin position="417"/>
        <end position="438"/>
    </location>
</feature>
<feature type="domain" description="GAIN-B" evidence="7">
    <location>
        <begin position="17"/>
        <end position="181"/>
    </location>
</feature>
<feature type="transmembrane region" description="Helical" evidence="6">
    <location>
        <begin position="299"/>
        <end position="320"/>
    </location>
</feature>
<dbReference type="InterPro" id="IPR057244">
    <property type="entry name" value="GAIN_B"/>
</dbReference>
<dbReference type="GO" id="GO:0005886">
    <property type="term" value="C:plasma membrane"/>
    <property type="evidence" value="ECO:0007669"/>
    <property type="project" value="TreeGrafter"/>
</dbReference>
<evidence type="ECO:0000313" key="9">
    <source>
        <dbReference type="EMBL" id="KAJ1082047.1"/>
    </source>
</evidence>
<gene>
    <name evidence="9" type="ORF">NDU88_002217</name>
</gene>
<keyword evidence="10" id="KW-1185">Reference proteome</keyword>
<feature type="transmembrane region" description="Helical" evidence="6">
    <location>
        <begin position="263"/>
        <end position="287"/>
    </location>
</feature>
<evidence type="ECO:0000256" key="5">
    <source>
        <dbReference type="ARBA" id="ARBA00023157"/>
    </source>
</evidence>
<reference evidence="9" key="1">
    <citation type="journal article" date="2022" name="bioRxiv">
        <title>Sequencing and chromosome-scale assembly of the giantPleurodeles waltlgenome.</title>
        <authorList>
            <person name="Brown T."/>
            <person name="Elewa A."/>
            <person name="Iarovenko S."/>
            <person name="Subramanian E."/>
            <person name="Araus A.J."/>
            <person name="Petzold A."/>
            <person name="Susuki M."/>
            <person name="Suzuki K.-i.T."/>
            <person name="Hayashi T."/>
            <person name="Toyoda A."/>
            <person name="Oliveira C."/>
            <person name="Osipova E."/>
            <person name="Leigh N.D."/>
            <person name="Simon A."/>
            <person name="Yun M.H."/>
        </authorList>
    </citation>
    <scope>NUCLEOTIDE SEQUENCE</scope>
    <source>
        <strain evidence="9">20211129_DDA</strain>
        <tissue evidence="9">Liver</tissue>
    </source>
</reference>
<feature type="non-terminal residue" evidence="9">
    <location>
        <position position="1"/>
    </location>
</feature>
<evidence type="ECO:0000256" key="6">
    <source>
        <dbReference type="SAM" id="Phobius"/>
    </source>
</evidence>
<dbReference type="InterPro" id="IPR046338">
    <property type="entry name" value="GAIN_dom_sf"/>
</dbReference>
<feature type="transmembrane region" description="Helical" evidence="6">
    <location>
        <begin position="192"/>
        <end position="214"/>
    </location>
</feature>
<accession>A0AAV7KS40</accession>
<keyword evidence="4 6" id="KW-0472">Membrane</keyword>
<dbReference type="InterPro" id="IPR000832">
    <property type="entry name" value="GPCR_2_secretin-like"/>
</dbReference>
<feature type="non-terminal residue" evidence="9">
    <location>
        <position position="483"/>
    </location>
</feature>
<comment type="subcellular location">
    <subcellularLocation>
        <location evidence="1">Membrane</location>
        <topology evidence="1">Multi-pass membrane protein</topology>
    </subcellularLocation>
</comment>
<evidence type="ECO:0000256" key="4">
    <source>
        <dbReference type="ARBA" id="ARBA00023136"/>
    </source>
</evidence>
<dbReference type="SMART" id="SM00303">
    <property type="entry name" value="GPS"/>
    <property type="match status" value="1"/>
</dbReference>
<keyword evidence="5" id="KW-1015">Disulfide bond</keyword>
<evidence type="ECO:0000259" key="7">
    <source>
        <dbReference type="PROSITE" id="PS50221"/>
    </source>
</evidence>
<dbReference type="FunFam" id="1.20.1070.10:FF:000222">
    <property type="entry name" value="Adhesion G protein-coupled receptor G3"/>
    <property type="match status" value="1"/>
</dbReference>
<dbReference type="GO" id="GO:0004930">
    <property type="term" value="F:G protein-coupled receptor activity"/>
    <property type="evidence" value="ECO:0007669"/>
    <property type="project" value="InterPro"/>
</dbReference>
<feature type="transmembrane region" description="Helical" evidence="6">
    <location>
        <begin position="226"/>
        <end position="243"/>
    </location>
</feature>
<feature type="transmembrane region" description="Helical" evidence="6">
    <location>
        <begin position="355"/>
        <end position="373"/>
    </location>
</feature>
<keyword evidence="3 6" id="KW-1133">Transmembrane helix</keyword>
<evidence type="ECO:0008006" key="11">
    <source>
        <dbReference type="Google" id="ProtNLM"/>
    </source>
</evidence>
<dbReference type="PANTHER" id="PTHR12011">
    <property type="entry name" value="ADHESION G-PROTEIN COUPLED RECEPTOR"/>
    <property type="match status" value="1"/>
</dbReference>
<dbReference type="AlphaFoldDB" id="A0AAV7KS40"/>
<dbReference type="PROSITE" id="PS50221">
    <property type="entry name" value="GAIN_B"/>
    <property type="match status" value="1"/>
</dbReference>
<dbReference type="EMBL" id="JANPWB010000016">
    <property type="protein sequence ID" value="KAJ1082047.1"/>
    <property type="molecule type" value="Genomic_DNA"/>
</dbReference>
<dbReference type="Gene3D" id="2.60.220.50">
    <property type="match status" value="1"/>
</dbReference>
<proteinExistence type="predicted"/>
<dbReference type="GO" id="GO:0007166">
    <property type="term" value="P:cell surface receptor signaling pathway"/>
    <property type="evidence" value="ECO:0007669"/>
    <property type="project" value="InterPro"/>
</dbReference>
<evidence type="ECO:0000313" key="10">
    <source>
        <dbReference type="Proteomes" id="UP001066276"/>
    </source>
</evidence>
<dbReference type="PANTHER" id="PTHR12011:SF326">
    <property type="entry name" value="ADHESION G-PROTEIN COUPLED RECEPTOR G5"/>
    <property type="match status" value="1"/>
</dbReference>
<dbReference type="Proteomes" id="UP001066276">
    <property type="component" value="Chromosome 12"/>
</dbReference>
<feature type="domain" description="G-protein coupled receptors family 2 profile 2" evidence="8">
    <location>
        <begin position="190"/>
        <end position="441"/>
    </location>
</feature>
<protein>
    <recommendedName>
        <fullName evidence="11">AGRG5 protein</fullName>
    </recommendedName>
</protein>
<dbReference type="InterPro" id="IPR000203">
    <property type="entry name" value="GPS"/>
</dbReference>
<sequence length="483" mass="54470">QKMDLHYFLGTAPIPDQVFCVNRPHVQVIVFKIYPNNFTGLNITSDSTEWANRHAVSIPSEILKGNGIGNYEQRLICVDFSSSILFQDGKNSSLLNERIVGVTLYNSTVQNLSSNAEIRFWHQQALDETNARCVWWIPGSGAVPGNWSQEGCRTVHQPNLTVCLCNHMTYFAVLLQMFPASLDVQVLTSLTYITYIGCGISAAASLFTILMYIFYRKRKNDDTAKIHMNLVGSIFLLNLCFLTNETLARGSLDTPGLCTAAAVLLHCSLLCCFTWMAIEGFHLYLLLIKVYNIYFRHYLRKLCAVGWGLPISTVIFITIIQKKVYGPLTIATDQGYHNRTMCWVVSRELHYGLNLAYAGLILIFNTVILIIVAKKIQNLQAEKGRACRDTLTVLGLSCLLGTTWGLAYFSFGTFLVPQLYAFSILNSLQGFFILLWYCQIHTRPGDKSESGPTNTTQHSESVRLSQIHLQKQLLQHQEEMTDE</sequence>
<dbReference type="Pfam" id="PF01825">
    <property type="entry name" value="GPS"/>
    <property type="match status" value="1"/>
</dbReference>